<dbReference type="EMBL" id="LN650648">
    <property type="protein sequence ID" value="CEI72030.1"/>
    <property type="molecule type" value="Genomic_DNA"/>
</dbReference>
<reference evidence="2 3" key="1">
    <citation type="submission" date="2014-09" db="EMBL/GenBank/DDBJ databases">
        <authorList>
            <person name="Hornung B.V."/>
        </authorList>
    </citation>
    <scope>NUCLEOTIDE SEQUENCE [LARGE SCALE GENOMIC DNA]</scope>
    <source>
        <strain evidence="2 3">FRIFI</strain>
    </source>
</reference>
<gene>
    <name evidence="2" type="ORF">FRIFI_0482</name>
</gene>
<accession>A0A2P2BNS9</accession>
<dbReference type="AlphaFoldDB" id="A0A2P2BNS9"/>
<dbReference type="RefSeq" id="WP_166504894.1">
    <property type="nucleotide sequence ID" value="NZ_LN650648.1"/>
</dbReference>
<keyword evidence="1" id="KW-0472">Membrane</keyword>
<sequence>MNKRKTIYRGFNKRRKKKTLRLILIMIPVISIGTFGAIKLKNSDIVKIMDEKIASLKSINIKEDKFKGFEDFGIKEVSEENNKEEVEKKVVKEASEKVEGDVKVAIADSWSLYTIQVASIDNENEMNKIEAKLNENNLPFSVIEVDGTKKVQTYSSFSKDSLKNNIDSVKKVFDDAFISELEVPVLSMKYTSKYSYLGELSNFLNELVSNFKLESEFWDKSNENIDVKEYKKILTDRKNIVANMKKEADKIDYKPADLFKENLIKYIDGLDEKINISVESIEKGEYSMAKSLYLSSMQGYFTFITSISKA</sequence>
<dbReference type="KEGG" id="rhom:FRIFI_0482"/>
<organism evidence="2 3">
    <name type="scientific">Romboutsia hominis</name>
    <dbReference type="NCBI Taxonomy" id="1507512"/>
    <lineage>
        <taxon>Bacteria</taxon>
        <taxon>Bacillati</taxon>
        <taxon>Bacillota</taxon>
        <taxon>Clostridia</taxon>
        <taxon>Peptostreptococcales</taxon>
        <taxon>Peptostreptococcaceae</taxon>
        <taxon>Romboutsia</taxon>
    </lineage>
</organism>
<keyword evidence="3" id="KW-1185">Reference proteome</keyword>
<evidence type="ECO:0008006" key="4">
    <source>
        <dbReference type="Google" id="ProtNLM"/>
    </source>
</evidence>
<feature type="transmembrane region" description="Helical" evidence="1">
    <location>
        <begin position="20"/>
        <end position="38"/>
    </location>
</feature>
<proteinExistence type="predicted"/>
<evidence type="ECO:0000313" key="3">
    <source>
        <dbReference type="Proteomes" id="UP000245695"/>
    </source>
</evidence>
<evidence type="ECO:0000256" key="1">
    <source>
        <dbReference type="SAM" id="Phobius"/>
    </source>
</evidence>
<keyword evidence="1" id="KW-0812">Transmembrane</keyword>
<name>A0A2P2BNS9_9FIRM</name>
<dbReference type="Proteomes" id="UP000245695">
    <property type="component" value="Chromosome 1"/>
</dbReference>
<protein>
    <recommendedName>
        <fullName evidence="4">SPOR domain-containing protein</fullName>
    </recommendedName>
</protein>
<keyword evidence="1" id="KW-1133">Transmembrane helix</keyword>
<evidence type="ECO:0000313" key="2">
    <source>
        <dbReference type="EMBL" id="CEI72030.1"/>
    </source>
</evidence>